<dbReference type="Proteomes" id="UP001163387">
    <property type="component" value="Chromosome"/>
</dbReference>
<organism evidence="2 3">
    <name type="scientific">Spiroplasma ixodetis</name>
    <dbReference type="NCBI Taxonomy" id="2141"/>
    <lineage>
        <taxon>Bacteria</taxon>
        <taxon>Bacillati</taxon>
        <taxon>Mycoplasmatota</taxon>
        <taxon>Mollicutes</taxon>
        <taxon>Entomoplasmatales</taxon>
        <taxon>Spiroplasmataceae</taxon>
        <taxon>Spiroplasma</taxon>
    </lineage>
</organism>
<dbReference type="RefSeq" id="WP_281748140.1">
    <property type="nucleotide sequence ID" value="NZ_AP026933.1"/>
</dbReference>
<evidence type="ECO:0000313" key="2">
    <source>
        <dbReference type="EMBL" id="BDT04290.1"/>
    </source>
</evidence>
<dbReference type="Gene3D" id="1.10.1760.20">
    <property type="match status" value="1"/>
</dbReference>
<accession>A0ABN6SYS5</accession>
<protein>
    <submittedName>
        <fullName evidence="2">ECF transporter S component</fullName>
    </submittedName>
</protein>
<evidence type="ECO:0000256" key="1">
    <source>
        <dbReference type="SAM" id="Phobius"/>
    </source>
</evidence>
<proteinExistence type="predicted"/>
<keyword evidence="1" id="KW-0812">Transmembrane</keyword>
<reference evidence="2 3" key="1">
    <citation type="journal article" date="2022" name="Front. Microbiol.">
        <title>Male-killing mechanisms vary between Spiroplasma species.</title>
        <authorList>
            <person name="Arai H."/>
            <person name="Inoue M."/>
            <person name="Kageyama D."/>
        </authorList>
    </citation>
    <scope>NUCLEOTIDE SEQUENCE [LARGE SCALE GENOMIC DNA]</scope>
    <source>
        <strain evidence="3">sHm</strain>
    </source>
</reference>
<sequence>MSLKYEKKWQQFKSNMNNSLKLTTHRIALVSSLLAVTTLMTLLETPPIFLPFLKIDFGNTINLIALLIIKLPYSLLIAIIVPWLSLILPHFPSGNAEPIGEFAYMLNTITLLLLYSSFKLLFKQLPFWKTQSNNSWKRLMIIEIPTIVITCILVSLISAFYNWAFILDMYGAADLKDKIWIVFVPFNLIKFTSVLFLYLLLVRPVQMEMFSNLCNLQK</sequence>
<feature type="transmembrane region" description="Helical" evidence="1">
    <location>
        <begin position="63"/>
        <end position="84"/>
    </location>
</feature>
<dbReference type="EMBL" id="AP026933">
    <property type="protein sequence ID" value="BDT04290.1"/>
    <property type="molecule type" value="Genomic_DNA"/>
</dbReference>
<keyword evidence="3" id="KW-1185">Reference proteome</keyword>
<keyword evidence="1" id="KW-1133">Transmembrane helix</keyword>
<feature type="transmembrane region" description="Helical" evidence="1">
    <location>
        <begin position="179"/>
        <end position="201"/>
    </location>
</feature>
<evidence type="ECO:0000313" key="3">
    <source>
        <dbReference type="Proteomes" id="UP001163387"/>
    </source>
</evidence>
<feature type="transmembrane region" description="Helical" evidence="1">
    <location>
        <begin position="142"/>
        <end position="167"/>
    </location>
</feature>
<name>A0ABN6SYS5_9MOLU</name>
<gene>
    <name evidence="2" type="ORF">SHM_19360</name>
</gene>
<keyword evidence="1" id="KW-0472">Membrane</keyword>
<feature type="transmembrane region" description="Helical" evidence="1">
    <location>
        <begin position="104"/>
        <end position="122"/>
    </location>
</feature>
<feature type="transmembrane region" description="Helical" evidence="1">
    <location>
        <begin position="24"/>
        <end position="43"/>
    </location>
</feature>